<keyword evidence="3 4" id="KW-0472">Membrane</keyword>
<dbReference type="InterPro" id="IPR036259">
    <property type="entry name" value="MFS_trans_sf"/>
</dbReference>
<feature type="transmembrane region" description="Helical" evidence="4">
    <location>
        <begin position="111"/>
        <end position="132"/>
    </location>
</feature>
<keyword evidence="7" id="KW-1185">Reference proteome</keyword>
<dbReference type="PANTHER" id="PTHR23531:SF1">
    <property type="entry name" value="QUINOLENE RESISTANCE PROTEIN NORA"/>
    <property type="match status" value="1"/>
</dbReference>
<protein>
    <submittedName>
        <fullName evidence="6">MFS transporter</fullName>
    </submittedName>
</protein>
<feature type="transmembrane region" description="Helical" evidence="4">
    <location>
        <begin position="49"/>
        <end position="69"/>
    </location>
</feature>
<dbReference type="PROSITE" id="PS50850">
    <property type="entry name" value="MFS"/>
    <property type="match status" value="1"/>
</dbReference>
<sequence length="386" mass="39873">MAGSREGDPPRLWDARFALTLLLTLFGFANLAAFYGLEPWLRGRGLGPAQAGLAIAGFTLVALLLIPPLSARVTPATAGRCIVAGFSVTLLVLPLYLMADGFAQLLALRLLHGLGFVLTLVGIVAAFVAMVPPARAGQAYALFGVADLLPFALLPPLMEATLPAFGGDAAGQYAALALLQAPALVLALWVARRPIQDATPPAQAGEGAAGRPVLLLLAVNTLAFLAHALLFSLLKPRALELDGASLVGTFFALQTATIMALRLLAGDAFDRLDQRRLAAGGLACVVLALLLLALPLPALALLPAALLTGLGFGAVLPLLNALMHRHSAPERRGANLNLMMLALQLGYLLGPLLGGFVVGVAGYAGAFAFAALCLAPAIPVLRLLPR</sequence>
<feature type="transmembrane region" description="Helical" evidence="4">
    <location>
        <begin position="12"/>
        <end position="37"/>
    </location>
</feature>
<dbReference type="RefSeq" id="WP_168050649.1">
    <property type="nucleotide sequence ID" value="NZ_JAATJR010000004.1"/>
</dbReference>
<dbReference type="PANTHER" id="PTHR23531">
    <property type="entry name" value="QUINOLENE RESISTANCE PROTEIN NORA"/>
    <property type="match status" value="1"/>
</dbReference>
<proteinExistence type="predicted"/>
<dbReference type="Pfam" id="PF07690">
    <property type="entry name" value="MFS_1"/>
    <property type="match status" value="1"/>
</dbReference>
<dbReference type="InterPro" id="IPR020846">
    <property type="entry name" value="MFS_dom"/>
</dbReference>
<feature type="domain" description="Major facilitator superfamily (MFS) profile" evidence="5">
    <location>
        <begin position="212"/>
        <end position="386"/>
    </location>
</feature>
<reference evidence="6 7" key="1">
    <citation type="submission" date="2020-03" db="EMBL/GenBank/DDBJ databases">
        <title>Roseomonas selenitidurans sp. nov. isolated from soil.</title>
        <authorList>
            <person name="Liu H."/>
        </authorList>
    </citation>
    <scope>NUCLEOTIDE SEQUENCE [LARGE SCALE GENOMIC DNA]</scope>
    <source>
        <strain evidence="6 7">JCM 15073</strain>
    </source>
</reference>
<evidence type="ECO:0000256" key="3">
    <source>
        <dbReference type="ARBA" id="ARBA00023136"/>
    </source>
</evidence>
<comment type="caution">
    <text evidence="6">The sequence shown here is derived from an EMBL/GenBank/DDBJ whole genome shotgun (WGS) entry which is preliminary data.</text>
</comment>
<feature type="transmembrane region" description="Helical" evidence="4">
    <location>
        <begin position="212"/>
        <end position="234"/>
    </location>
</feature>
<feature type="transmembrane region" description="Helical" evidence="4">
    <location>
        <begin position="277"/>
        <end position="294"/>
    </location>
</feature>
<evidence type="ECO:0000313" key="7">
    <source>
        <dbReference type="Proteomes" id="UP000765160"/>
    </source>
</evidence>
<evidence type="ECO:0000313" key="6">
    <source>
        <dbReference type="EMBL" id="NKE46140.1"/>
    </source>
</evidence>
<organism evidence="6 7">
    <name type="scientific">Falsiroseomonas frigidaquae</name>
    <dbReference type="NCBI Taxonomy" id="487318"/>
    <lineage>
        <taxon>Bacteria</taxon>
        <taxon>Pseudomonadati</taxon>
        <taxon>Pseudomonadota</taxon>
        <taxon>Alphaproteobacteria</taxon>
        <taxon>Acetobacterales</taxon>
        <taxon>Roseomonadaceae</taxon>
        <taxon>Falsiroseomonas</taxon>
    </lineage>
</organism>
<accession>A0ABX1F1C5</accession>
<feature type="transmembrane region" description="Helical" evidence="4">
    <location>
        <begin position="360"/>
        <end position="384"/>
    </location>
</feature>
<dbReference type="EMBL" id="JAAVTX010000004">
    <property type="protein sequence ID" value="NKE46140.1"/>
    <property type="molecule type" value="Genomic_DNA"/>
</dbReference>
<dbReference type="Proteomes" id="UP000765160">
    <property type="component" value="Unassembled WGS sequence"/>
</dbReference>
<feature type="transmembrane region" description="Helical" evidence="4">
    <location>
        <begin position="81"/>
        <end position="99"/>
    </location>
</feature>
<feature type="transmembrane region" description="Helical" evidence="4">
    <location>
        <begin position="334"/>
        <end position="354"/>
    </location>
</feature>
<name>A0ABX1F1C5_9PROT</name>
<feature type="transmembrane region" description="Helical" evidence="4">
    <location>
        <begin position="300"/>
        <end position="322"/>
    </location>
</feature>
<gene>
    <name evidence="6" type="ORF">HB662_15240</name>
</gene>
<feature type="transmembrane region" description="Helical" evidence="4">
    <location>
        <begin position="246"/>
        <end position="265"/>
    </location>
</feature>
<dbReference type="Gene3D" id="1.20.1250.20">
    <property type="entry name" value="MFS general substrate transporter like domains"/>
    <property type="match status" value="2"/>
</dbReference>
<evidence type="ECO:0000256" key="2">
    <source>
        <dbReference type="ARBA" id="ARBA00022989"/>
    </source>
</evidence>
<dbReference type="InterPro" id="IPR011701">
    <property type="entry name" value="MFS"/>
</dbReference>
<dbReference type="InterPro" id="IPR052714">
    <property type="entry name" value="MFS_Exporter"/>
</dbReference>
<feature type="transmembrane region" description="Helical" evidence="4">
    <location>
        <begin position="170"/>
        <end position="191"/>
    </location>
</feature>
<evidence type="ECO:0000256" key="1">
    <source>
        <dbReference type="ARBA" id="ARBA00022692"/>
    </source>
</evidence>
<keyword evidence="2 4" id="KW-1133">Transmembrane helix</keyword>
<keyword evidence="1 4" id="KW-0812">Transmembrane</keyword>
<evidence type="ECO:0000259" key="5">
    <source>
        <dbReference type="PROSITE" id="PS50850"/>
    </source>
</evidence>
<evidence type="ECO:0000256" key="4">
    <source>
        <dbReference type="SAM" id="Phobius"/>
    </source>
</evidence>
<dbReference type="SUPFAM" id="SSF103473">
    <property type="entry name" value="MFS general substrate transporter"/>
    <property type="match status" value="1"/>
</dbReference>